<name>A0A1A2VPG3_MYCSC</name>
<dbReference type="Gene3D" id="3.10.450.50">
    <property type="match status" value="1"/>
</dbReference>
<dbReference type="Proteomes" id="UP000092207">
    <property type="component" value="Unassembled WGS sequence"/>
</dbReference>
<evidence type="ECO:0000259" key="1">
    <source>
        <dbReference type="Pfam" id="PF12680"/>
    </source>
</evidence>
<protein>
    <submittedName>
        <fullName evidence="2">DUF4440 domain-containing protein</fullName>
    </submittedName>
</protein>
<dbReference type="EMBL" id="LZJY01000224">
    <property type="protein sequence ID" value="OBI02527.1"/>
    <property type="molecule type" value="Genomic_DNA"/>
</dbReference>
<dbReference type="RefSeq" id="WP_067306259.1">
    <property type="nucleotide sequence ID" value="NZ_LZJY01000224.1"/>
</dbReference>
<feature type="domain" description="SnoaL-like" evidence="1">
    <location>
        <begin position="10"/>
        <end position="91"/>
    </location>
</feature>
<proteinExistence type="predicted"/>
<organism evidence="2 3">
    <name type="scientific">Mycobacterium scrofulaceum</name>
    <dbReference type="NCBI Taxonomy" id="1783"/>
    <lineage>
        <taxon>Bacteria</taxon>
        <taxon>Bacillati</taxon>
        <taxon>Actinomycetota</taxon>
        <taxon>Actinomycetes</taxon>
        <taxon>Mycobacteriales</taxon>
        <taxon>Mycobacteriaceae</taxon>
        <taxon>Mycobacterium</taxon>
    </lineage>
</organism>
<evidence type="ECO:0000313" key="2">
    <source>
        <dbReference type="EMBL" id="OBI02527.1"/>
    </source>
</evidence>
<evidence type="ECO:0000313" key="3">
    <source>
        <dbReference type="Proteomes" id="UP000092207"/>
    </source>
</evidence>
<dbReference type="InterPro" id="IPR032710">
    <property type="entry name" value="NTF2-like_dom_sf"/>
</dbReference>
<dbReference type="SUPFAM" id="SSF54427">
    <property type="entry name" value="NTF2-like"/>
    <property type="match status" value="1"/>
</dbReference>
<dbReference type="AlphaFoldDB" id="A0A1A2VPG3"/>
<reference evidence="2 3" key="1">
    <citation type="submission" date="2016-06" db="EMBL/GenBank/DDBJ databases">
        <authorList>
            <person name="Kjaerup R.B."/>
            <person name="Dalgaard T.S."/>
            <person name="Juul-Madsen H.R."/>
        </authorList>
    </citation>
    <scope>NUCLEOTIDE SEQUENCE [LARGE SCALE GENOMIC DNA]</scope>
    <source>
        <strain evidence="2 3">E2838</strain>
    </source>
</reference>
<dbReference type="InterPro" id="IPR037401">
    <property type="entry name" value="SnoaL-like"/>
</dbReference>
<dbReference type="Pfam" id="PF12680">
    <property type="entry name" value="SnoaL_2"/>
    <property type="match status" value="1"/>
</dbReference>
<sequence>MDLDAIVFSQQWVQAWNAHDVDAVLHHFHDDVVFTSPVAARLIPESHGVVRGKSELRRYWTLAVDRMPDLRFIVEGVSQGIDTIVITYRNQNADRVNEVLKFANNVVVEGHGTYSAPHKAEDH</sequence>
<comment type="caution">
    <text evidence="2">The sequence shown here is derived from an EMBL/GenBank/DDBJ whole genome shotgun (WGS) entry which is preliminary data.</text>
</comment>
<gene>
    <name evidence="2" type="ORF">A5679_01200</name>
</gene>
<accession>A0A1A2VPG3</accession>